<evidence type="ECO:0000256" key="2">
    <source>
        <dbReference type="ARBA" id="ARBA00004613"/>
    </source>
</evidence>
<sequence>MISILKSTAKRSVSGVRRMLNSAPSSRPMILMYHRVSTTRHDPWGLTVTPENFVEHIELIVRNRRVMSLRDFFQRFRSNTLPRGAVAITFDDGYADNFYLVAPLLKRFDIPATLFITTGYLDRPEFWWDELDRLLFLSSSLPSELDLTINGKQWLFRRPWIESLSSGRWLERQNRPSSRHKLLRQIWQQMRAVSPEAREDVLRQLRRRLSRSDDADAPFEHRPMTKEEVASFSQDELIDIGAHTLSHPKLSTQPPLAQHLEISRSKEICEELIGREVVSFSYPFGDKSAQTMLLVRRANLQLACTTRSGPVRPTDDCFDLPRFWVSNWNGEELDAKLREYS</sequence>
<keyword evidence="5" id="KW-0732">Signal</keyword>
<evidence type="ECO:0000256" key="3">
    <source>
        <dbReference type="ARBA" id="ARBA00010973"/>
    </source>
</evidence>
<dbReference type="EMBL" id="JAAVLX010000002">
    <property type="protein sequence ID" value="NOJ39140.1"/>
    <property type="molecule type" value="Genomic_DNA"/>
</dbReference>
<keyword evidence="9" id="KW-1185">Reference proteome</keyword>
<dbReference type="Gene3D" id="3.20.20.370">
    <property type="entry name" value="Glycoside hydrolase/deacetylase"/>
    <property type="match status" value="1"/>
</dbReference>
<dbReference type="PROSITE" id="PS51677">
    <property type="entry name" value="NODB"/>
    <property type="match status" value="1"/>
</dbReference>
<evidence type="ECO:0000259" key="7">
    <source>
        <dbReference type="PROSITE" id="PS51677"/>
    </source>
</evidence>
<dbReference type="PANTHER" id="PTHR34216">
    <property type="match status" value="1"/>
</dbReference>
<dbReference type="SUPFAM" id="SSF88713">
    <property type="entry name" value="Glycoside hydrolase/deacetylase"/>
    <property type="match status" value="1"/>
</dbReference>
<comment type="similarity">
    <text evidence="3">Belongs to the polysaccharide deacetylase family.</text>
</comment>
<evidence type="ECO:0000256" key="5">
    <source>
        <dbReference type="ARBA" id="ARBA00022729"/>
    </source>
</evidence>
<reference evidence="8 9" key="1">
    <citation type="submission" date="2020-03" db="EMBL/GenBank/DDBJ databases">
        <title>Bradyrhizobium diversity isolated from nodules of Indigofera sp.</title>
        <authorList>
            <person name="Klepa M."/>
            <person name="Helene L."/>
            <person name="Hungria M."/>
        </authorList>
    </citation>
    <scope>NUCLEOTIDE SEQUENCE [LARGE SCALE GENOMIC DNA]</scope>
    <source>
        <strain evidence="8 9">WSM 1791</strain>
    </source>
</reference>
<feature type="domain" description="NodB homology" evidence="7">
    <location>
        <begin position="84"/>
        <end position="341"/>
    </location>
</feature>
<accession>A0A7Y4GNP6</accession>
<evidence type="ECO:0000256" key="6">
    <source>
        <dbReference type="ARBA" id="ARBA00032976"/>
    </source>
</evidence>
<evidence type="ECO:0000256" key="4">
    <source>
        <dbReference type="ARBA" id="ARBA00020071"/>
    </source>
</evidence>
<dbReference type="PANTHER" id="PTHR34216:SF3">
    <property type="entry name" value="POLY-BETA-1,6-N-ACETYL-D-GLUCOSAMINE N-DEACETYLASE"/>
    <property type="match status" value="1"/>
</dbReference>
<evidence type="ECO:0000256" key="1">
    <source>
        <dbReference type="ARBA" id="ARBA00003236"/>
    </source>
</evidence>
<dbReference type="Pfam" id="PF01522">
    <property type="entry name" value="Polysacc_deac_1"/>
    <property type="match status" value="2"/>
</dbReference>
<dbReference type="InterPro" id="IPR011330">
    <property type="entry name" value="Glyco_hydro/deAcase_b/a-brl"/>
</dbReference>
<dbReference type="GO" id="GO:0005576">
    <property type="term" value="C:extracellular region"/>
    <property type="evidence" value="ECO:0007669"/>
    <property type="project" value="UniProtKB-SubCell"/>
</dbReference>
<dbReference type="InterPro" id="IPR002509">
    <property type="entry name" value="NODB_dom"/>
</dbReference>
<organism evidence="8 9">
    <name type="scientific">Bradyrhizobium australiense</name>
    <dbReference type="NCBI Taxonomy" id="2721161"/>
    <lineage>
        <taxon>Bacteria</taxon>
        <taxon>Pseudomonadati</taxon>
        <taxon>Pseudomonadota</taxon>
        <taxon>Alphaproteobacteria</taxon>
        <taxon>Hyphomicrobiales</taxon>
        <taxon>Nitrobacteraceae</taxon>
        <taxon>Bradyrhizobium</taxon>
    </lineage>
</organism>
<dbReference type="GO" id="GO:0005975">
    <property type="term" value="P:carbohydrate metabolic process"/>
    <property type="evidence" value="ECO:0007669"/>
    <property type="project" value="InterPro"/>
</dbReference>
<dbReference type="RefSeq" id="WP_171578397.1">
    <property type="nucleotide sequence ID" value="NZ_JAAVLX010000002.1"/>
</dbReference>
<gene>
    <name evidence="8" type="ORF">HCN58_05900</name>
</gene>
<dbReference type="AlphaFoldDB" id="A0A7Y4GNP6"/>
<dbReference type="Proteomes" id="UP000544122">
    <property type="component" value="Unassembled WGS sequence"/>
</dbReference>
<evidence type="ECO:0000313" key="9">
    <source>
        <dbReference type="Proteomes" id="UP000544122"/>
    </source>
</evidence>
<proteinExistence type="inferred from homology"/>
<comment type="subcellular location">
    <subcellularLocation>
        <location evidence="2">Secreted</location>
    </subcellularLocation>
</comment>
<name>A0A7Y4GNP6_9BRAD</name>
<evidence type="ECO:0000313" key="8">
    <source>
        <dbReference type="EMBL" id="NOJ39140.1"/>
    </source>
</evidence>
<dbReference type="InterPro" id="IPR051398">
    <property type="entry name" value="Polysacch_Deacetylase"/>
</dbReference>
<dbReference type="CDD" id="cd10918">
    <property type="entry name" value="CE4_NodB_like_5s_6s"/>
    <property type="match status" value="1"/>
</dbReference>
<protein>
    <recommendedName>
        <fullName evidence="4">Chitooligosaccharide deacetylase</fullName>
    </recommendedName>
    <alternativeName>
        <fullName evidence="6">Nodulation protein B</fullName>
    </alternativeName>
</protein>
<comment type="function">
    <text evidence="1">Is involved in generating a small heat-stable compound (Nod), an acylated oligomer of N-acetylglucosamine, that stimulates mitosis in various plant protoplasts.</text>
</comment>
<dbReference type="GO" id="GO:0016810">
    <property type="term" value="F:hydrolase activity, acting on carbon-nitrogen (but not peptide) bonds"/>
    <property type="evidence" value="ECO:0007669"/>
    <property type="project" value="InterPro"/>
</dbReference>
<comment type="caution">
    <text evidence="8">The sequence shown here is derived from an EMBL/GenBank/DDBJ whole genome shotgun (WGS) entry which is preliminary data.</text>
</comment>